<dbReference type="OrthoDB" id="421121at2759"/>
<sequence>MRKLVTVVAVAAAWQRYDEGSDARRRIVEAHASGDANAVAQLAQAQLDSHGEDGQKPSFNHFLGWARFQRGDLGGARDAFLAAVEHDPHDARSWLHLGASLLSAFQIPAATAAFANANDAAIKTGDGATARDALAKLVKAKAWVADWAGFDYAVEAVAQDASSTEGLGVAHVAARLPLDVLRELARHQPHASSIDGVPSSPTSRKRGKLRVGFVTSDFGAHPVSATLRGALLALDAHCDVRVYSLGSGDSWWRRNVSDTLLDRFVDLGDTYSPVKAASRFLGDDLDVIIDLHGHTLHSGLPLLAHPSLSNVLRLSFCGWPQTTGASFINSIVADKVVAVPEQASREFTEKLIMLPESYLPADHANLVGSVLSRPRATAEDVNHTSGFAFGSLSSFQKLDSTIFDVWANILRRSSKRSVLRLMRYALHDLAEPRLREELAARGVHPSRLEFIQMAPWLDHVWQKSHLDVMLDSIVKSGHSVVQDGLWAQVPSISLAGNRMEARAGATALRAVRLSAYTEALSLRDYESLAASLESDSRRLIAVRSLLKKRLTAAPLFDTERWARSFSHALHAAYEAFSHGNAHVVVKDAQHASRFDIDDVHDGNESQAILLRIHGQTHKAGWRNVHTVPGESVDHVLQLDNLKDFEDASVAAIYAEAQTLEEAPPSLHVLQEWWRVLQPGGAFFLSAPDMKVLSAFLARDDLAPAERDALTELMFQRTAVDFDLLNRTLSTAGFCDVEKVRGFGLFNDTSAVAFRGERLALNVVARACRKEGHAITVQFPGMET</sequence>
<dbReference type="InterPro" id="IPR029063">
    <property type="entry name" value="SAM-dependent_MTases_sf"/>
</dbReference>
<comment type="caution">
    <text evidence="6">The sequence shown here is derived from an EMBL/GenBank/DDBJ whole genome shotgun (WGS) entry which is preliminary data.</text>
</comment>
<feature type="domain" description="O-GlcNAc transferase C-terminal" evidence="5">
    <location>
        <begin position="392"/>
        <end position="563"/>
    </location>
</feature>
<dbReference type="Pfam" id="PF13844">
    <property type="entry name" value="Glyco_transf_41"/>
    <property type="match status" value="2"/>
</dbReference>
<reference evidence="6" key="1">
    <citation type="submission" date="2021-11" db="EMBL/GenBank/DDBJ databases">
        <authorList>
            <consortium name="Genoscope - CEA"/>
            <person name="William W."/>
        </authorList>
    </citation>
    <scope>NUCLEOTIDE SEQUENCE</scope>
</reference>
<evidence type="ECO:0000256" key="1">
    <source>
        <dbReference type="ARBA" id="ARBA00004922"/>
    </source>
</evidence>
<keyword evidence="3" id="KW-0677">Repeat</keyword>
<keyword evidence="2" id="KW-0808">Transferase</keyword>
<keyword evidence="4" id="KW-0802">TPR repeat</keyword>
<proteinExistence type="predicted"/>
<dbReference type="Proteomes" id="UP000789595">
    <property type="component" value="Unassembled WGS sequence"/>
</dbReference>
<dbReference type="InterPro" id="IPR037919">
    <property type="entry name" value="OGT"/>
</dbReference>
<dbReference type="GO" id="GO:0006493">
    <property type="term" value="P:protein O-linked glycosylation"/>
    <property type="evidence" value="ECO:0007669"/>
    <property type="project" value="InterPro"/>
</dbReference>
<dbReference type="Gene3D" id="3.40.50.2000">
    <property type="entry name" value="Glycogen Phosphorylase B"/>
    <property type="match status" value="1"/>
</dbReference>
<dbReference type="Gene3D" id="1.25.40.10">
    <property type="entry name" value="Tetratricopeptide repeat domain"/>
    <property type="match status" value="1"/>
</dbReference>
<evidence type="ECO:0000313" key="6">
    <source>
        <dbReference type="EMBL" id="CAH0366634.1"/>
    </source>
</evidence>
<gene>
    <name evidence="6" type="ORF">PECAL_1P31370</name>
</gene>
<evidence type="ECO:0000259" key="5">
    <source>
        <dbReference type="Pfam" id="PF13844"/>
    </source>
</evidence>
<dbReference type="SUPFAM" id="SSF53335">
    <property type="entry name" value="S-adenosyl-L-methionine-dependent methyltransferases"/>
    <property type="match status" value="1"/>
</dbReference>
<dbReference type="GO" id="GO:0097363">
    <property type="term" value="F:protein O-acetylglucosaminyltransferase activity"/>
    <property type="evidence" value="ECO:0007669"/>
    <property type="project" value="TreeGrafter"/>
</dbReference>
<name>A0A8J2SE48_9STRA</name>
<dbReference type="AlphaFoldDB" id="A0A8J2SE48"/>
<dbReference type="PANTHER" id="PTHR44366">
    <property type="entry name" value="UDP-N-ACETYLGLUCOSAMINE--PEPTIDE N-ACETYLGLUCOSAMINYLTRANSFERASE 110 KDA SUBUNIT"/>
    <property type="match status" value="1"/>
</dbReference>
<organism evidence="6 7">
    <name type="scientific">Pelagomonas calceolata</name>
    <dbReference type="NCBI Taxonomy" id="35677"/>
    <lineage>
        <taxon>Eukaryota</taxon>
        <taxon>Sar</taxon>
        <taxon>Stramenopiles</taxon>
        <taxon>Ochrophyta</taxon>
        <taxon>Pelagophyceae</taxon>
        <taxon>Pelagomonadales</taxon>
        <taxon>Pelagomonadaceae</taxon>
        <taxon>Pelagomonas</taxon>
    </lineage>
</organism>
<dbReference type="Gene3D" id="3.40.50.11380">
    <property type="match status" value="1"/>
</dbReference>
<evidence type="ECO:0000256" key="2">
    <source>
        <dbReference type="ARBA" id="ARBA00022679"/>
    </source>
</evidence>
<feature type="domain" description="O-GlcNAc transferase C-terminal" evidence="5">
    <location>
        <begin position="203"/>
        <end position="374"/>
    </location>
</feature>
<dbReference type="Gene3D" id="3.40.50.150">
    <property type="entry name" value="Vaccinia Virus protein VP39"/>
    <property type="match status" value="1"/>
</dbReference>
<evidence type="ECO:0000256" key="3">
    <source>
        <dbReference type="ARBA" id="ARBA00022737"/>
    </source>
</evidence>
<dbReference type="InterPro" id="IPR029489">
    <property type="entry name" value="OGT/SEC/SPY_C"/>
</dbReference>
<protein>
    <recommendedName>
        <fullName evidence="5">O-GlcNAc transferase C-terminal domain-containing protein</fullName>
    </recommendedName>
</protein>
<dbReference type="SUPFAM" id="SSF48452">
    <property type="entry name" value="TPR-like"/>
    <property type="match status" value="1"/>
</dbReference>
<dbReference type="InterPro" id="IPR011990">
    <property type="entry name" value="TPR-like_helical_dom_sf"/>
</dbReference>
<keyword evidence="7" id="KW-1185">Reference proteome</keyword>
<evidence type="ECO:0000313" key="7">
    <source>
        <dbReference type="Proteomes" id="UP000789595"/>
    </source>
</evidence>
<dbReference type="EMBL" id="CAKKNE010000001">
    <property type="protein sequence ID" value="CAH0366634.1"/>
    <property type="molecule type" value="Genomic_DNA"/>
</dbReference>
<evidence type="ECO:0000256" key="4">
    <source>
        <dbReference type="ARBA" id="ARBA00022803"/>
    </source>
</evidence>
<accession>A0A8J2SE48</accession>
<dbReference type="PANTHER" id="PTHR44366:SF1">
    <property type="entry name" value="UDP-N-ACETYLGLUCOSAMINE--PEPTIDE N-ACETYLGLUCOSAMINYLTRANSFERASE 110 KDA SUBUNIT"/>
    <property type="match status" value="1"/>
</dbReference>
<comment type="pathway">
    <text evidence="1">Protein modification; protein glycosylation.</text>
</comment>